<dbReference type="EMBL" id="UYRV01002852">
    <property type="protein sequence ID" value="VDK49361.1"/>
    <property type="molecule type" value="Genomic_DNA"/>
</dbReference>
<feature type="compositionally biased region" description="Basic and acidic residues" evidence="1">
    <location>
        <begin position="76"/>
        <end position="88"/>
    </location>
</feature>
<dbReference type="AlphaFoldDB" id="A0A3P6S239"/>
<gene>
    <name evidence="2" type="ORF">CGOC_LOCUS1504</name>
</gene>
<name>A0A3P6S239_CYLGO</name>
<accession>A0A3P6S239</accession>
<protein>
    <submittedName>
        <fullName evidence="2">Uncharacterized protein</fullName>
    </submittedName>
</protein>
<evidence type="ECO:0000313" key="2">
    <source>
        <dbReference type="EMBL" id="VDK49361.1"/>
    </source>
</evidence>
<dbReference type="SUPFAM" id="SSF54427">
    <property type="entry name" value="NTF2-like"/>
    <property type="match status" value="1"/>
</dbReference>
<reference evidence="2 3" key="1">
    <citation type="submission" date="2018-11" db="EMBL/GenBank/DDBJ databases">
        <authorList>
            <consortium name="Pathogen Informatics"/>
        </authorList>
    </citation>
    <scope>NUCLEOTIDE SEQUENCE [LARGE SCALE GENOMIC DNA]</scope>
</reference>
<dbReference type="InterPro" id="IPR032710">
    <property type="entry name" value="NTF2-like_dom_sf"/>
</dbReference>
<proteinExistence type="predicted"/>
<dbReference type="OrthoDB" id="5781618at2759"/>
<keyword evidence="3" id="KW-1185">Reference proteome</keyword>
<organism evidence="2 3">
    <name type="scientific">Cylicostephanus goldi</name>
    <name type="common">Nematode worm</name>
    <dbReference type="NCBI Taxonomy" id="71465"/>
    <lineage>
        <taxon>Eukaryota</taxon>
        <taxon>Metazoa</taxon>
        <taxon>Ecdysozoa</taxon>
        <taxon>Nematoda</taxon>
        <taxon>Chromadorea</taxon>
        <taxon>Rhabditida</taxon>
        <taxon>Rhabditina</taxon>
        <taxon>Rhabditomorpha</taxon>
        <taxon>Strongyloidea</taxon>
        <taxon>Strongylidae</taxon>
        <taxon>Cylicostephanus</taxon>
    </lineage>
</organism>
<evidence type="ECO:0000256" key="1">
    <source>
        <dbReference type="SAM" id="MobiDB-lite"/>
    </source>
</evidence>
<feature type="region of interest" description="Disordered" evidence="1">
    <location>
        <begin position="76"/>
        <end position="99"/>
    </location>
</feature>
<dbReference type="Proteomes" id="UP000271889">
    <property type="component" value="Unassembled WGS sequence"/>
</dbReference>
<evidence type="ECO:0000313" key="3">
    <source>
        <dbReference type="Proteomes" id="UP000271889"/>
    </source>
</evidence>
<feature type="non-terminal residue" evidence="2">
    <location>
        <position position="1"/>
    </location>
</feature>
<sequence length="99" mass="11323">VKAILTPLYDTYEKHCQSGDIDKCVDFYHPDAVMFLSPTGEQRFVNVSIQKSNEKYEGGDDYLILTCDNTMESAKRGKETAKMKEQKHQCLSQKGKKLQ</sequence>